<dbReference type="FunFam" id="3.40.30.10:FF:000005">
    <property type="entry name" value="Glutaredoxin 5"/>
    <property type="match status" value="1"/>
</dbReference>
<evidence type="ECO:0000256" key="5">
    <source>
        <dbReference type="ARBA" id="ARBA00023014"/>
    </source>
</evidence>
<dbReference type="PIRSF" id="PIRSF005894">
    <property type="entry name" value="Monothiol_GRX"/>
    <property type="match status" value="1"/>
</dbReference>
<dbReference type="GO" id="GO:0015036">
    <property type="term" value="F:disulfide oxidoreductase activity"/>
    <property type="evidence" value="ECO:0007669"/>
    <property type="project" value="InterPro"/>
</dbReference>
<dbReference type="GO" id="GO:0051537">
    <property type="term" value="F:2 iron, 2 sulfur cluster binding"/>
    <property type="evidence" value="ECO:0007669"/>
    <property type="project" value="UniProtKB-KW"/>
</dbReference>
<name>A0A5B8XWK8_9DELT</name>
<dbReference type="RefSeq" id="WP_146963876.1">
    <property type="nucleotide sequence ID" value="NZ_CP042467.1"/>
</dbReference>
<evidence type="ECO:0000259" key="9">
    <source>
        <dbReference type="Pfam" id="PF00462"/>
    </source>
</evidence>
<feature type="domain" description="Glutaredoxin" evidence="9">
    <location>
        <begin position="13"/>
        <end position="77"/>
    </location>
</feature>
<dbReference type="InterPro" id="IPR014434">
    <property type="entry name" value="Monothiol_GRX"/>
</dbReference>
<dbReference type="PROSITE" id="PS51354">
    <property type="entry name" value="GLUTAREDOXIN_2"/>
    <property type="match status" value="1"/>
</dbReference>
<dbReference type="PANTHER" id="PTHR10293:SF16">
    <property type="entry name" value="GLUTAREDOXIN-RELATED PROTEIN 5, MITOCHONDRIAL"/>
    <property type="match status" value="1"/>
</dbReference>
<protein>
    <recommendedName>
        <fullName evidence="7">Glutaredoxin</fullName>
    </recommendedName>
</protein>
<gene>
    <name evidence="10" type="primary">grxD</name>
    <name evidence="10" type="ORF">FRD01_06815</name>
</gene>
<evidence type="ECO:0000256" key="1">
    <source>
        <dbReference type="ARBA" id="ARBA00009630"/>
    </source>
</evidence>
<accession>A0A5B8XWK8</accession>
<dbReference type="InterPro" id="IPR036249">
    <property type="entry name" value="Thioredoxin-like_sf"/>
</dbReference>
<keyword evidence="5 8" id="KW-0411">Iron-sulfur</keyword>
<dbReference type="InterPro" id="IPR002109">
    <property type="entry name" value="Glutaredoxin"/>
</dbReference>
<dbReference type="NCBIfam" id="TIGR00365">
    <property type="entry name" value="Grx4 family monothiol glutaredoxin"/>
    <property type="match status" value="1"/>
</dbReference>
<keyword evidence="4 8" id="KW-0408">Iron</keyword>
<keyword evidence="2 8" id="KW-0001">2Fe-2S</keyword>
<dbReference type="OrthoDB" id="9804115at2"/>
<dbReference type="Gene3D" id="3.40.30.10">
    <property type="entry name" value="Glutaredoxin"/>
    <property type="match status" value="1"/>
</dbReference>
<feature type="binding site" evidence="8">
    <location>
        <position position="26"/>
    </location>
    <ligand>
        <name>[2Fe-2S] cluster</name>
        <dbReference type="ChEBI" id="CHEBI:190135"/>
        <note>ligand shared between dimeric partners</note>
    </ligand>
</feature>
<evidence type="ECO:0000256" key="3">
    <source>
        <dbReference type="ARBA" id="ARBA00022723"/>
    </source>
</evidence>
<evidence type="ECO:0000313" key="11">
    <source>
        <dbReference type="Proteomes" id="UP000321595"/>
    </source>
</evidence>
<evidence type="ECO:0000313" key="10">
    <source>
        <dbReference type="EMBL" id="QED30302.1"/>
    </source>
</evidence>
<keyword evidence="3 8" id="KW-0479">Metal-binding</keyword>
<dbReference type="CDD" id="cd03028">
    <property type="entry name" value="GRX_PICOT_like"/>
    <property type="match status" value="1"/>
</dbReference>
<dbReference type="KEGG" id="bbae:FRD01_06815"/>
<comment type="similarity">
    <text evidence="1 7">Belongs to the glutaredoxin family. Monothiol subfamily.</text>
</comment>
<keyword evidence="11" id="KW-1185">Reference proteome</keyword>
<sequence>MSEIRKEVSENPVVLYMKGTPDQPMCGFSARASAILGSYGVPVYAVNILADPEKRQAIKEFSDWPTIPQVYVNGEFVGGSDILTQMYETGDLEELLKTVFAN</sequence>
<keyword evidence="6" id="KW-0676">Redox-active center</keyword>
<evidence type="ECO:0000256" key="4">
    <source>
        <dbReference type="ARBA" id="ARBA00023004"/>
    </source>
</evidence>
<dbReference type="Proteomes" id="UP000321595">
    <property type="component" value="Chromosome"/>
</dbReference>
<dbReference type="EMBL" id="CP042467">
    <property type="protein sequence ID" value="QED30302.1"/>
    <property type="molecule type" value="Genomic_DNA"/>
</dbReference>
<dbReference type="GO" id="GO:0046872">
    <property type="term" value="F:metal ion binding"/>
    <property type="evidence" value="ECO:0007669"/>
    <property type="project" value="UniProtKB-KW"/>
</dbReference>
<dbReference type="InterPro" id="IPR033658">
    <property type="entry name" value="GRX_PICOT-like"/>
</dbReference>
<dbReference type="InterPro" id="IPR004480">
    <property type="entry name" value="Monothiol_GRX-rel"/>
</dbReference>
<proteinExistence type="inferred from homology"/>
<reference evidence="10 11" key="1">
    <citation type="submission" date="2019-08" db="EMBL/GenBank/DDBJ databases">
        <authorList>
            <person name="Liang Q."/>
        </authorList>
    </citation>
    <scope>NUCLEOTIDE SEQUENCE [LARGE SCALE GENOMIC DNA]</scope>
    <source>
        <strain evidence="10 11">V1718</strain>
    </source>
</reference>
<evidence type="ECO:0000256" key="6">
    <source>
        <dbReference type="ARBA" id="ARBA00023284"/>
    </source>
</evidence>
<evidence type="ECO:0000256" key="2">
    <source>
        <dbReference type="ARBA" id="ARBA00022714"/>
    </source>
</evidence>
<dbReference type="AlphaFoldDB" id="A0A5B8XWK8"/>
<dbReference type="SUPFAM" id="SSF52833">
    <property type="entry name" value="Thioredoxin-like"/>
    <property type="match status" value="1"/>
</dbReference>
<dbReference type="Pfam" id="PF00462">
    <property type="entry name" value="Glutaredoxin"/>
    <property type="match status" value="1"/>
</dbReference>
<dbReference type="PANTHER" id="PTHR10293">
    <property type="entry name" value="GLUTAREDOXIN FAMILY MEMBER"/>
    <property type="match status" value="1"/>
</dbReference>
<organism evidence="10 11">
    <name type="scientific">Microvenator marinus</name>
    <dbReference type="NCBI Taxonomy" id="2600177"/>
    <lineage>
        <taxon>Bacteria</taxon>
        <taxon>Deltaproteobacteria</taxon>
        <taxon>Bradymonadales</taxon>
        <taxon>Microvenatoraceae</taxon>
        <taxon>Microvenator</taxon>
    </lineage>
</organism>
<evidence type="ECO:0000256" key="7">
    <source>
        <dbReference type="PIRNR" id="PIRNR005894"/>
    </source>
</evidence>
<evidence type="ECO:0000256" key="8">
    <source>
        <dbReference type="PIRSR" id="PIRSR005894-2"/>
    </source>
</evidence>